<evidence type="ECO:0000256" key="4">
    <source>
        <dbReference type="ARBA" id="ARBA00022989"/>
    </source>
</evidence>
<dbReference type="EMBL" id="VUNN01000005">
    <property type="protein sequence ID" value="MSU06024.1"/>
    <property type="molecule type" value="Genomic_DNA"/>
</dbReference>
<evidence type="ECO:0000256" key="1">
    <source>
        <dbReference type="ARBA" id="ARBA00004651"/>
    </source>
</evidence>
<dbReference type="AlphaFoldDB" id="A0A7X2PBV1"/>
<proteinExistence type="predicted"/>
<feature type="transmembrane region" description="Helical" evidence="6">
    <location>
        <begin position="20"/>
        <end position="41"/>
    </location>
</feature>
<keyword evidence="3 6" id="KW-0812">Transmembrane</keyword>
<feature type="transmembrane region" description="Helical" evidence="6">
    <location>
        <begin position="399"/>
        <end position="419"/>
    </location>
</feature>
<evidence type="ECO:0000313" key="7">
    <source>
        <dbReference type="EMBL" id="MSU06024.1"/>
    </source>
</evidence>
<feature type="transmembrane region" description="Helical" evidence="6">
    <location>
        <begin position="367"/>
        <end position="387"/>
    </location>
</feature>
<evidence type="ECO:0000313" key="8">
    <source>
        <dbReference type="Proteomes" id="UP000460549"/>
    </source>
</evidence>
<feature type="transmembrane region" description="Helical" evidence="6">
    <location>
        <begin position="341"/>
        <end position="360"/>
    </location>
</feature>
<evidence type="ECO:0000256" key="6">
    <source>
        <dbReference type="SAM" id="Phobius"/>
    </source>
</evidence>
<dbReference type="Pfam" id="PF03739">
    <property type="entry name" value="LptF_LptG"/>
    <property type="match status" value="1"/>
</dbReference>
<dbReference type="PANTHER" id="PTHR33529:SF6">
    <property type="entry name" value="YJGP_YJGQ FAMILY PERMEASE"/>
    <property type="match status" value="1"/>
</dbReference>
<dbReference type="PANTHER" id="PTHR33529">
    <property type="entry name" value="SLR0882 PROTEIN-RELATED"/>
    <property type="match status" value="1"/>
</dbReference>
<dbReference type="GO" id="GO:0015920">
    <property type="term" value="P:lipopolysaccharide transport"/>
    <property type="evidence" value="ECO:0007669"/>
    <property type="project" value="TreeGrafter"/>
</dbReference>
<reference evidence="7 8" key="1">
    <citation type="submission" date="2019-08" db="EMBL/GenBank/DDBJ databases">
        <title>In-depth cultivation of the pig gut microbiome towards novel bacterial diversity and tailored functional studies.</title>
        <authorList>
            <person name="Wylensek D."/>
            <person name="Hitch T.C.A."/>
            <person name="Clavel T."/>
        </authorList>
    </citation>
    <scope>NUCLEOTIDE SEQUENCE [LARGE SCALE GENOMIC DNA]</scope>
    <source>
        <strain evidence="7 8">NM-380-WT-3C1</strain>
    </source>
</reference>
<feature type="transmembrane region" description="Helical" evidence="6">
    <location>
        <begin position="106"/>
        <end position="129"/>
    </location>
</feature>
<dbReference type="Proteomes" id="UP000460549">
    <property type="component" value="Unassembled WGS sequence"/>
</dbReference>
<dbReference type="GO" id="GO:0043190">
    <property type="term" value="C:ATP-binding cassette (ABC) transporter complex"/>
    <property type="evidence" value="ECO:0007669"/>
    <property type="project" value="TreeGrafter"/>
</dbReference>
<evidence type="ECO:0000256" key="3">
    <source>
        <dbReference type="ARBA" id="ARBA00022692"/>
    </source>
</evidence>
<dbReference type="RefSeq" id="WP_154424999.1">
    <property type="nucleotide sequence ID" value="NZ_VUNN01000005.1"/>
</dbReference>
<evidence type="ECO:0000256" key="2">
    <source>
        <dbReference type="ARBA" id="ARBA00022475"/>
    </source>
</evidence>
<accession>A0A7X2PBV1</accession>
<dbReference type="InterPro" id="IPR005495">
    <property type="entry name" value="LptG/LptF_permease"/>
</dbReference>
<organism evidence="7 8">
    <name type="scientific">Bullifex porci</name>
    <dbReference type="NCBI Taxonomy" id="2606638"/>
    <lineage>
        <taxon>Bacteria</taxon>
        <taxon>Pseudomonadati</taxon>
        <taxon>Spirochaetota</taxon>
        <taxon>Spirochaetia</taxon>
        <taxon>Spirochaetales</taxon>
        <taxon>Spirochaetaceae</taxon>
        <taxon>Bullifex</taxon>
    </lineage>
</organism>
<comment type="caution">
    <text evidence="7">The sequence shown here is derived from an EMBL/GenBank/DDBJ whole genome shotgun (WGS) entry which is preliminary data.</text>
</comment>
<protein>
    <submittedName>
        <fullName evidence="7">YjgP/YjgQ family permease</fullName>
    </submittedName>
</protein>
<name>A0A7X2PBV1_9SPIO</name>
<keyword evidence="5 6" id="KW-0472">Membrane</keyword>
<sequence>MLLRRERYSILNYHIFREFLLSFIVSFIFFFFIFFVNQILLLVKKVMLKNVDIFTMLQLVMCAIPQFLQYVIPFATLSSSSMVLGDLGANNELLALRSLGIPMKKVYKVLVVLSLILTVITFFISDYLMPQSQKVYKSLLNEIMQELPTFELNSNSTNTVGDIVLVNKDVDGNIIEDILLFNNKANPEQTISAASGKLELIDLDRYIYRLDLEDTSLILSEDDIASWSLADSKNTTLYLNFSDQIPALTQESPSNLSNKELSLLIEGTKLDLIDSRERYHENRALTLSSLAALIDDVESYDDYKAIENNISSKITELEIYGDKEPIGFYHQYYTAEWHKKYVLSFACLCLTIVTFPLSFIKIRYGRLFGFGLSLLVAVAYWYILFFSQLKIFDVTFSSAYLMWICDIVMLIFGLLLLFLKRN</sequence>
<comment type="subcellular location">
    <subcellularLocation>
        <location evidence="1">Cell membrane</location>
        <topology evidence="1">Multi-pass membrane protein</topology>
    </subcellularLocation>
</comment>
<gene>
    <name evidence="7" type="ORF">FYJ80_04425</name>
</gene>
<keyword evidence="8" id="KW-1185">Reference proteome</keyword>
<keyword evidence="4 6" id="KW-1133">Transmembrane helix</keyword>
<keyword evidence="2" id="KW-1003">Cell membrane</keyword>
<evidence type="ECO:0000256" key="5">
    <source>
        <dbReference type="ARBA" id="ARBA00023136"/>
    </source>
</evidence>